<dbReference type="PANTHER" id="PTHR12606:SF1">
    <property type="entry name" value="UBIQUITIN-LIKE-SPECIFIC PROTEASE 1A"/>
    <property type="match status" value="1"/>
</dbReference>
<dbReference type="InterPro" id="IPR038765">
    <property type="entry name" value="Papain-like_cys_pep_sf"/>
</dbReference>
<dbReference type="GO" id="GO:0005634">
    <property type="term" value="C:nucleus"/>
    <property type="evidence" value="ECO:0007669"/>
    <property type="project" value="TreeGrafter"/>
</dbReference>
<keyword evidence="3" id="KW-0378">Hydrolase</keyword>
<evidence type="ECO:0000313" key="6">
    <source>
        <dbReference type="EMBL" id="KAH9318398.1"/>
    </source>
</evidence>
<dbReference type="InterPro" id="IPR003653">
    <property type="entry name" value="Peptidase_C48_C"/>
</dbReference>
<dbReference type="Proteomes" id="UP000824469">
    <property type="component" value="Unassembled WGS sequence"/>
</dbReference>
<dbReference type="GO" id="GO:0016929">
    <property type="term" value="F:deSUMOylase activity"/>
    <property type="evidence" value="ECO:0007669"/>
    <property type="project" value="TreeGrafter"/>
</dbReference>
<proteinExistence type="inferred from homology"/>
<evidence type="ECO:0000256" key="3">
    <source>
        <dbReference type="ARBA" id="ARBA00022801"/>
    </source>
</evidence>
<dbReference type="OMA" id="HRNTHWA"/>
<comment type="similarity">
    <text evidence="1">Belongs to the peptidase C48 family.</text>
</comment>
<keyword evidence="2" id="KW-0645">Protease</keyword>
<feature type="non-terminal residue" evidence="6">
    <location>
        <position position="129"/>
    </location>
</feature>
<feature type="non-terminal residue" evidence="6">
    <location>
        <position position="1"/>
    </location>
</feature>
<gene>
    <name evidence="6" type="ORF">KI387_020167</name>
</gene>
<accession>A0AA38GBC9</accession>
<dbReference type="GO" id="GO:0006508">
    <property type="term" value="P:proteolysis"/>
    <property type="evidence" value="ECO:0007669"/>
    <property type="project" value="UniProtKB-KW"/>
</dbReference>
<dbReference type="SUPFAM" id="SSF54001">
    <property type="entry name" value="Cysteine proteinases"/>
    <property type="match status" value="1"/>
</dbReference>
<comment type="caution">
    <text evidence="6">The sequence shown here is derived from an EMBL/GenBank/DDBJ whole genome shotgun (WGS) entry which is preliminary data.</text>
</comment>
<dbReference type="AlphaFoldDB" id="A0AA38GBC9"/>
<evidence type="ECO:0000256" key="2">
    <source>
        <dbReference type="ARBA" id="ARBA00022670"/>
    </source>
</evidence>
<evidence type="ECO:0000256" key="4">
    <source>
        <dbReference type="ARBA" id="ARBA00022807"/>
    </source>
</evidence>
<organism evidence="6 7">
    <name type="scientific">Taxus chinensis</name>
    <name type="common">Chinese yew</name>
    <name type="synonym">Taxus wallichiana var. chinensis</name>
    <dbReference type="NCBI Taxonomy" id="29808"/>
    <lineage>
        <taxon>Eukaryota</taxon>
        <taxon>Viridiplantae</taxon>
        <taxon>Streptophyta</taxon>
        <taxon>Embryophyta</taxon>
        <taxon>Tracheophyta</taxon>
        <taxon>Spermatophyta</taxon>
        <taxon>Pinopsida</taxon>
        <taxon>Pinidae</taxon>
        <taxon>Conifers II</taxon>
        <taxon>Cupressales</taxon>
        <taxon>Taxaceae</taxon>
        <taxon>Taxus</taxon>
    </lineage>
</organism>
<sequence length="129" mass="15078">LYNKTNYDYKAVRRWTTQRKIGYSLTDCDKIFVPIHKEIHWCLAIIDMRAKKFQYLDSLKGSDAHVLHVLVRYIVDEAKDKTGQDLDVSTWEQEFVRELPAQENGSDCGVFMIKYADFHSQGLPLSFSQ</sequence>
<name>A0AA38GBC9_TAXCH</name>
<evidence type="ECO:0000313" key="7">
    <source>
        <dbReference type="Proteomes" id="UP000824469"/>
    </source>
</evidence>
<keyword evidence="7" id="KW-1185">Reference proteome</keyword>
<protein>
    <recommendedName>
        <fullName evidence="5">Ubiquitin-like protease family profile domain-containing protein</fullName>
    </recommendedName>
</protein>
<dbReference type="Gene3D" id="3.40.395.10">
    <property type="entry name" value="Adenoviral Proteinase, Chain A"/>
    <property type="match status" value="1"/>
</dbReference>
<reference evidence="6 7" key="1">
    <citation type="journal article" date="2021" name="Nat. Plants">
        <title>The Taxus genome provides insights into paclitaxel biosynthesis.</title>
        <authorList>
            <person name="Xiong X."/>
            <person name="Gou J."/>
            <person name="Liao Q."/>
            <person name="Li Y."/>
            <person name="Zhou Q."/>
            <person name="Bi G."/>
            <person name="Li C."/>
            <person name="Du R."/>
            <person name="Wang X."/>
            <person name="Sun T."/>
            <person name="Guo L."/>
            <person name="Liang H."/>
            <person name="Lu P."/>
            <person name="Wu Y."/>
            <person name="Zhang Z."/>
            <person name="Ro D.K."/>
            <person name="Shang Y."/>
            <person name="Huang S."/>
            <person name="Yan J."/>
        </authorList>
    </citation>
    <scope>NUCLEOTIDE SEQUENCE [LARGE SCALE GENOMIC DNA]</scope>
    <source>
        <strain evidence="6">Ta-2019</strain>
    </source>
</reference>
<feature type="domain" description="Ubiquitin-like protease family profile" evidence="5">
    <location>
        <begin position="1"/>
        <end position="119"/>
    </location>
</feature>
<dbReference type="GO" id="GO:0016926">
    <property type="term" value="P:protein desumoylation"/>
    <property type="evidence" value="ECO:0007669"/>
    <property type="project" value="TreeGrafter"/>
</dbReference>
<evidence type="ECO:0000256" key="1">
    <source>
        <dbReference type="ARBA" id="ARBA00005234"/>
    </source>
</evidence>
<dbReference type="EMBL" id="JAHRHJ020000004">
    <property type="protein sequence ID" value="KAH9318398.1"/>
    <property type="molecule type" value="Genomic_DNA"/>
</dbReference>
<dbReference type="PROSITE" id="PS50600">
    <property type="entry name" value="ULP_PROTEASE"/>
    <property type="match status" value="1"/>
</dbReference>
<dbReference type="Pfam" id="PF02902">
    <property type="entry name" value="Peptidase_C48"/>
    <property type="match status" value="1"/>
</dbReference>
<keyword evidence="4" id="KW-0788">Thiol protease</keyword>
<dbReference type="PANTHER" id="PTHR12606">
    <property type="entry name" value="SENTRIN/SUMO-SPECIFIC PROTEASE"/>
    <property type="match status" value="1"/>
</dbReference>
<evidence type="ECO:0000259" key="5">
    <source>
        <dbReference type="PROSITE" id="PS50600"/>
    </source>
</evidence>